<keyword evidence="2" id="KW-1185">Reference proteome</keyword>
<dbReference type="Proteomes" id="UP001552299">
    <property type="component" value="Unassembled WGS sequence"/>
</dbReference>
<dbReference type="AlphaFoldDB" id="A0ABD0TU00"/>
<gene>
    <name evidence="1" type="ORF">M5K25_027493</name>
</gene>
<accession>A0ABD0TU00</accession>
<reference evidence="1 2" key="1">
    <citation type="journal article" date="2024" name="Plant Biotechnol. J.">
        <title>Dendrobium thyrsiflorum genome and its molecular insights into genes involved in important horticultural traits.</title>
        <authorList>
            <person name="Chen B."/>
            <person name="Wang J.Y."/>
            <person name="Zheng P.J."/>
            <person name="Li K.L."/>
            <person name="Liang Y.M."/>
            <person name="Chen X.F."/>
            <person name="Zhang C."/>
            <person name="Zhao X."/>
            <person name="He X."/>
            <person name="Zhang G.Q."/>
            <person name="Liu Z.J."/>
            <person name="Xu Q."/>
        </authorList>
    </citation>
    <scope>NUCLEOTIDE SEQUENCE [LARGE SCALE GENOMIC DNA]</scope>
    <source>
        <strain evidence="1">GZMU011</strain>
    </source>
</reference>
<comment type="caution">
    <text evidence="1">The sequence shown here is derived from an EMBL/GenBank/DDBJ whole genome shotgun (WGS) entry which is preliminary data.</text>
</comment>
<name>A0ABD0TU00_DENTH</name>
<proteinExistence type="predicted"/>
<evidence type="ECO:0000313" key="1">
    <source>
        <dbReference type="EMBL" id="KAL0903139.1"/>
    </source>
</evidence>
<protein>
    <submittedName>
        <fullName evidence="1">Uncharacterized protein</fullName>
    </submittedName>
</protein>
<organism evidence="1 2">
    <name type="scientific">Dendrobium thyrsiflorum</name>
    <name type="common">Pinecone-like raceme dendrobium</name>
    <name type="synonym">Orchid</name>
    <dbReference type="NCBI Taxonomy" id="117978"/>
    <lineage>
        <taxon>Eukaryota</taxon>
        <taxon>Viridiplantae</taxon>
        <taxon>Streptophyta</taxon>
        <taxon>Embryophyta</taxon>
        <taxon>Tracheophyta</taxon>
        <taxon>Spermatophyta</taxon>
        <taxon>Magnoliopsida</taxon>
        <taxon>Liliopsida</taxon>
        <taxon>Asparagales</taxon>
        <taxon>Orchidaceae</taxon>
        <taxon>Epidendroideae</taxon>
        <taxon>Malaxideae</taxon>
        <taxon>Dendrobiinae</taxon>
        <taxon>Dendrobium</taxon>
    </lineage>
</organism>
<dbReference type="EMBL" id="JANQDX010000020">
    <property type="protein sequence ID" value="KAL0903139.1"/>
    <property type="molecule type" value="Genomic_DNA"/>
</dbReference>
<sequence>MPMWMILLTSYLRKINYCQTYIKHFYISHVCILLMQDTVIKMLATCTDNILLKMLPRKLIILMVNQDCH</sequence>
<evidence type="ECO:0000313" key="2">
    <source>
        <dbReference type="Proteomes" id="UP001552299"/>
    </source>
</evidence>